<keyword evidence="3" id="KW-1185">Reference proteome</keyword>
<evidence type="ECO:0000313" key="2">
    <source>
        <dbReference type="EMBL" id="KEJ87844.1"/>
    </source>
</evidence>
<dbReference type="eggNOG" id="COG0524">
    <property type="taxonomic scope" value="Bacteria"/>
</dbReference>
<dbReference type="InterPro" id="IPR011611">
    <property type="entry name" value="PfkB_dom"/>
</dbReference>
<protein>
    <recommendedName>
        <fullName evidence="1">Carbohydrate kinase PfkB domain-containing protein</fullName>
    </recommendedName>
</protein>
<dbReference type="EMBL" id="JAMC01000013">
    <property type="protein sequence ID" value="KEJ87844.1"/>
    <property type="molecule type" value="Genomic_DNA"/>
</dbReference>
<accession>A0A073IDM3</accession>
<organism evidence="2 3">
    <name type="scientific">Sulfitobacter donghicola DSW-25 = KCTC 12864 = JCM 14565</name>
    <dbReference type="NCBI Taxonomy" id="1300350"/>
    <lineage>
        <taxon>Bacteria</taxon>
        <taxon>Pseudomonadati</taxon>
        <taxon>Pseudomonadota</taxon>
        <taxon>Alphaproteobacteria</taxon>
        <taxon>Rhodobacterales</taxon>
        <taxon>Roseobacteraceae</taxon>
        <taxon>Sulfitobacter</taxon>
    </lineage>
</organism>
<gene>
    <name evidence="2" type="ORF">DSW25_04710</name>
</gene>
<dbReference type="STRING" id="1300350.Z948_3600"/>
<feature type="domain" description="Carbohydrate kinase PfkB" evidence="1">
    <location>
        <begin position="7"/>
        <end position="146"/>
    </location>
</feature>
<reference evidence="2 3" key="1">
    <citation type="submission" date="2014-01" db="EMBL/GenBank/DDBJ databases">
        <title>Sulfitobacter donghicola JCM 14565 Genome Sequencing.</title>
        <authorList>
            <person name="Lai Q."/>
            <person name="Hong Z."/>
        </authorList>
    </citation>
    <scope>NUCLEOTIDE SEQUENCE [LARGE SCALE GENOMIC DNA]</scope>
    <source>
        <strain evidence="2 3">JCM 14565</strain>
    </source>
</reference>
<proteinExistence type="predicted"/>
<evidence type="ECO:0000313" key="3">
    <source>
        <dbReference type="Proteomes" id="UP000027734"/>
    </source>
</evidence>
<dbReference type="GO" id="GO:0003824">
    <property type="term" value="F:catalytic activity"/>
    <property type="evidence" value="ECO:0007669"/>
    <property type="project" value="UniProtKB-ARBA"/>
</dbReference>
<dbReference type="Gene3D" id="3.40.1190.20">
    <property type="match status" value="1"/>
</dbReference>
<evidence type="ECO:0000259" key="1">
    <source>
        <dbReference type="Pfam" id="PF00294"/>
    </source>
</evidence>
<feature type="domain" description="Carbohydrate kinase PfkB" evidence="1">
    <location>
        <begin position="200"/>
        <end position="274"/>
    </location>
</feature>
<sequence length="279" mass="29972">MVTGTFLGLSTLDLITMTENFPNEDTKTLSLQSEIFAGGPALNAAITYAMLGGHARLVSMVGANSNRSIEIRRELDKHGIDLIDLADPDFEPPLAVIISAKEKSSRTVITSPISDPSGDMSALAERIKDTDVFLWDQHYPTSMMDILQTKDSRAEVVIDAGSLRAQSAFALEVADHFLASQKFETQANTEGFPAQNPNASWVITRGAEAITIKQGAQENTLHPPKVISVDTLGAGDVFHGAFCYYKSTGADLIKATENAMLVASNSTQVFGPRDGVKPV</sequence>
<dbReference type="OrthoDB" id="9795789at2"/>
<dbReference type="PANTHER" id="PTHR42774">
    <property type="entry name" value="PHOSPHOTRANSFERASE SYSTEM TRANSPORT PROTEIN"/>
    <property type="match status" value="1"/>
</dbReference>
<dbReference type="SUPFAM" id="SSF53613">
    <property type="entry name" value="Ribokinase-like"/>
    <property type="match status" value="1"/>
</dbReference>
<name>A0A073IDM3_9RHOB</name>
<dbReference type="InterPro" id="IPR029056">
    <property type="entry name" value="Ribokinase-like"/>
</dbReference>
<dbReference type="Proteomes" id="UP000027734">
    <property type="component" value="Unassembled WGS sequence"/>
</dbReference>
<dbReference type="AlphaFoldDB" id="A0A073IDM3"/>
<dbReference type="RefSeq" id="WP_025060848.1">
    <property type="nucleotide sequence ID" value="NZ_JAMC01000013.1"/>
</dbReference>
<dbReference type="InterPro" id="IPR052562">
    <property type="entry name" value="Ketohexokinase-related"/>
</dbReference>
<dbReference type="PANTHER" id="PTHR42774:SF3">
    <property type="entry name" value="KETOHEXOKINASE"/>
    <property type="match status" value="1"/>
</dbReference>
<comment type="caution">
    <text evidence="2">The sequence shown here is derived from an EMBL/GenBank/DDBJ whole genome shotgun (WGS) entry which is preliminary data.</text>
</comment>
<dbReference type="Pfam" id="PF00294">
    <property type="entry name" value="PfkB"/>
    <property type="match status" value="2"/>
</dbReference>